<dbReference type="Pfam" id="PF02321">
    <property type="entry name" value="OEP"/>
    <property type="match status" value="2"/>
</dbReference>
<sequence>MFNWDSFTRRAPVLLGIGLLTACTVGEDYEQPDVNHPDRWSELETSGLKNGQLDRSALNAWWKSFGDRKLNDLVNRAVSGNLSLKAAASRLLEARSQRVVAGSARFPTINLGGDMIRTEFSQTSRTPYPTGTVYEGGFDAGWELDLFGGIRRQVQAAKANEQAKMESYGDVRVTLLAEVAVNYVEIRAYQARLTVAEANRDAQAKTLELVEANVQGGEASPLDLTQARSNLEMTRSQIPAIETALARTRHRLEVLLGQAPGTLKAELNTRRKIPVAPADIAVGIPAEVLRRRPDVRRAERELASQSAKVGVAVAELYPKLTLVGTVGLESLDSGDFLKSASHVFNVGPSVKWNIFSAGRVRQNIAIQNARQKQALIAYEGTILNALKEVEDALVSYGKEMVRRESLRKAEASTRESVKMAEELYRGGETSFLTVLDAQRSLYTVQDQLTQSNARISTNIIMLYKALGGGWQ</sequence>
<dbReference type="NCBIfam" id="TIGR01845">
    <property type="entry name" value="outer_NodT"/>
    <property type="match status" value="1"/>
</dbReference>
<evidence type="ECO:0000313" key="4">
    <source>
        <dbReference type="Proteomes" id="UP000634206"/>
    </source>
</evidence>
<evidence type="ECO:0000256" key="2">
    <source>
        <dbReference type="RuleBase" id="RU362097"/>
    </source>
</evidence>
<gene>
    <name evidence="3" type="ORF">JIN83_10110</name>
</gene>
<keyword evidence="2" id="KW-0564">Palmitate</keyword>
<accession>A0AAE2V9L0</accession>
<evidence type="ECO:0000313" key="3">
    <source>
        <dbReference type="EMBL" id="MBK1855313.1"/>
    </source>
</evidence>
<name>A0AAE2V9L0_9BACT</name>
<dbReference type="InterPro" id="IPR003423">
    <property type="entry name" value="OMP_efflux"/>
</dbReference>
<comment type="subcellular location">
    <subcellularLocation>
        <location evidence="2">Cell membrane</location>
        <topology evidence="2">Lipid-anchor</topology>
    </subcellularLocation>
</comment>
<dbReference type="EMBL" id="JAENIG010000006">
    <property type="protein sequence ID" value="MBK1855313.1"/>
    <property type="molecule type" value="Genomic_DNA"/>
</dbReference>
<keyword evidence="2" id="KW-0472">Membrane</keyword>
<dbReference type="RefSeq" id="WP_309489926.1">
    <property type="nucleotide sequence ID" value="NZ_JAENIG010000006.1"/>
</dbReference>
<keyword evidence="4" id="KW-1185">Reference proteome</keyword>
<dbReference type="GO" id="GO:0005886">
    <property type="term" value="C:plasma membrane"/>
    <property type="evidence" value="ECO:0007669"/>
    <property type="project" value="UniProtKB-SubCell"/>
</dbReference>
<keyword evidence="2" id="KW-0812">Transmembrane</keyword>
<proteinExistence type="inferred from homology"/>
<dbReference type="Gene3D" id="2.20.200.10">
    <property type="entry name" value="Outer membrane efflux proteins (OEP)"/>
    <property type="match status" value="1"/>
</dbReference>
<dbReference type="InterPro" id="IPR010131">
    <property type="entry name" value="MdtP/NodT-like"/>
</dbReference>
<dbReference type="PANTHER" id="PTHR30203:SF31">
    <property type="entry name" value="RND EFFLUX SYSTEM, OUTER MEMBRANE LIPOPROTEIN, NODT"/>
    <property type="match status" value="1"/>
</dbReference>
<keyword evidence="2" id="KW-1134">Transmembrane beta strand</keyword>
<protein>
    <submittedName>
        <fullName evidence="3">TolC family protein</fullName>
    </submittedName>
</protein>
<dbReference type="SUPFAM" id="SSF56954">
    <property type="entry name" value="Outer membrane efflux proteins (OEP)"/>
    <property type="match status" value="1"/>
</dbReference>
<reference evidence="3" key="1">
    <citation type="submission" date="2021-01" db="EMBL/GenBank/DDBJ databases">
        <title>Modified the classification status of verrucomicrobia.</title>
        <authorList>
            <person name="Feng X."/>
        </authorList>
    </citation>
    <scope>NUCLEOTIDE SEQUENCE</scope>
    <source>
        <strain evidence="3">5K15</strain>
    </source>
</reference>
<dbReference type="PANTHER" id="PTHR30203">
    <property type="entry name" value="OUTER MEMBRANE CATION EFFLUX PROTEIN"/>
    <property type="match status" value="1"/>
</dbReference>
<keyword evidence="2" id="KW-0449">Lipoprotein</keyword>
<organism evidence="3 4">
    <name type="scientific">Oceaniferula flava</name>
    <dbReference type="NCBI Taxonomy" id="2800421"/>
    <lineage>
        <taxon>Bacteria</taxon>
        <taxon>Pseudomonadati</taxon>
        <taxon>Verrucomicrobiota</taxon>
        <taxon>Verrucomicrobiia</taxon>
        <taxon>Verrucomicrobiales</taxon>
        <taxon>Verrucomicrobiaceae</taxon>
        <taxon>Oceaniferula</taxon>
    </lineage>
</organism>
<comment type="similarity">
    <text evidence="1 2">Belongs to the outer membrane factor (OMF) (TC 1.B.17) family.</text>
</comment>
<dbReference type="GO" id="GO:0015562">
    <property type="term" value="F:efflux transmembrane transporter activity"/>
    <property type="evidence" value="ECO:0007669"/>
    <property type="project" value="InterPro"/>
</dbReference>
<evidence type="ECO:0000256" key="1">
    <source>
        <dbReference type="ARBA" id="ARBA00007613"/>
    </source>
</evidence>
<dbReference type="AlphaFoldDB" id="A0AAE2V9L0"/>
<dbReference type="Gene3D" id="1.20.1600.10">
    <property type="entry name" value="Outer membrane efflux proteins (OEP)"/>
    <property type="match status" value="1"/>
</dbReference>
<dbReference type="Proteomes" id="UP000634206">
    <property type="component" value="Unassembled WGS sequence"/>
</dbReference>
<comment type="caution">
    <text evidence="3">The sequence shown here is derived from an EMBL/GenBank/DDBJ whole genome shotgun (WGS) entry which is preliminary data.</text>
</comment>